<dbReference type="EMBL" id="GG745341">
    <property type="protein sequence ID" value="KNE62922.1"/>
    <property type="molecule type" value="Genomic_DNA"/>
</dbReference>
<dbReference type="OrthoDB" id="5583428at2759"/>
<evidence type="ECO:0000256" key="1">
    <source>
        <dbReference type="SAM" id="MobiDB-lite"/>
    </source>
</evidence>
<evidence type="ECO:0000313" key="2">
    <source>
        <dbReference type="EMBL" id="KNE62922.1"/>
    </source>
</evidence>
<feature type="region of interest" description="Disordered" evidence="1">
    <location>
        <begin position="1"/>
        <end position="176"/>
    </location>
</feature>
<keyword evidence="3" id="KW-1185">Reference proteome</keyword>
<reference evidence="2 3" key="1">
    <citation type="submission" date="2009-11" db="EMBL/GenBank/DDBJ databases">
        <title>Annotation of Allomyces macrogynus ATCC 38327.</title>
        <authorList>
            <consortium name="The Broad Institute Genome Sequencing Platform"/>
            <person name="Russ C."/>
            <person name="Cuomo C."/>
            <person name="Burger G."/>
            <person name="Gray M.W."/>
            <person name="Holland P.W.H."/>
            <person name="King N."/>
            <person name="Lang F.B.F."/>
            <person name="Roger A.J."/>
            <person name="Ruiz-Trillo I."/>
            <person name="Young S.K."/>
            <person name="Zeng Q."/>
            <person name="Gargeya S."/>
            <person name="Fitzgerald M."/>
            <person name="Haas B."/>
            <person name="Abouelleil A."/>
            <person name="Alvarado L."/>
            <person name="Arachchi H.M."/>
            <person name="Berlin A."/>
            <person name="Chapman S.B."/>
            <person name="Gearin G."/>
            <person name="Goldberg J."/>
            <person name="Griggs A."/>
            <person name="Gujja S."/>
            <person name="Hansen M."/>
            <person name="Heiman D."/>
            <person name="Howarth C."/>
            <person name="Larimer J."/>
            <person name="Lui A."/>
            <person name="MacDonald P.J.P."/>
            <person name="McCowen C."/>
            <person name="Montmayeur A."/>
            <person name="Murphy C."/>
            <person name="Neiman D."/>
            <person name="Pearson M."/>
            <person name="Priest M."/>
            <person name="Roberts A."/>
            <person name="Saif S."/>
            <person name="Shea T."/>
            <person name="Sisk P."/>
            <person name="Stolte C."/>
            <person name="Sykes S."/>
            <person name="Wortman J."/>
            <person name="Nusbaum C."/>
            <person name="Birren B."/>
        </authorList>
    </citation>
    <scope>NUCLEOTIDE SEQUENCE [LARGE SCALE GENOMIC DNA]</scope>
    <source>
        <strain evidence="2 3">ATCC 38327</strain>
    </source>
</reference>
<name>A0A0L0SK96_ALLM3</name>
<sequence>MTDRFANFGRRARKSLLGDNGGPDSPAGTSGASDQQSSSVTRSAFPTAPSSRFAQENTDALEETVLSEAPASGSGSATASGPGGSLTDLTVQDGPKRTRKRNGQANGWYNVRTVDADPAPGSKKTGSAASINSGGSSKPDQLDQVESALEQAASTSTLRSQSSANRSSLGRSSGSDMFSSASSLVINVGRQVLDVLEEPDENDVDASRDPLFDDSMDFGSASWSDGSLARSGSLLATAGGSMARGGSGAKKEAIDLAVLASAALVGRAAVMRETDTVWTWSSLMTELGAAGLGTSNSASS</sequence>
<organism evidence="2 3">
    <name type="scientific">Allomyces macrogynus (strain ATCC 38327)</name>
    <name type="common">Allomyces javanicus var. macrogynus</name>
    <dbReference type="NCBI Taxonomy" id="578462"/>
    <lineage>
        <taxon>Eukaryota</taxon>
        <taxon>Fungi</taxon>
        <taxon>Fungi incertae sedis</taxon>
        <taxon>Blastocladiomycota</taxon>
        <taxon>Blastocladiomycetes</taxon>
        <taxon>Blastocladiales</taxon>
        <taxon>Blastocladiaceae</taxon>
        <taxon>Allomyces</taxon>
    </lineage>
</organism>
<proteinExistence type="predicted"/>
<reference evidence="3" key="2">
    <citation type="submission" date="2009-11" db="EMBL/GenBank/DDBJ databases">
        <title>The Genome Sequence of Allomyces macrogynus strain ATCC 38327.</title>
        <authorList>
            <consortium name="The Broad Institute Genome Sequencing Platform"/>
            <person name="Russ C."/>
            <person name="Cuomo C."/>
            <person name="Shea T."/>
            <person name="Young S.K."/>
            <person name="Zeng Q."/>
            <person name="Koehrsen M."/>
            <person name="Haas B."/>
            <person name="Borodovsky M."/>
            <person name="Guigo R."/>
            <person name="Alvarado L."/>
            <person name="Berlin A."/>
            <person name="Borenstein D."/>
            <person name="Chen Z."/>
            <person name="Engels R."/>
            <person name="Freedman E."/>
            <person name="Gellesch M."/>
            <person name="Goldberg J."/>
            <person name="Griggs A."/>
            <person name="Gujja S."/>
            <person name="Heiman D."/>
            <person name="Hepburn T."/>
            <person name="Howarth C."/>
            <person name="Jen D."/>
            <person name="Larson L."/>
            <person name="Lewis B."/>
            <person name="Mehta T."/>
            <person name="Park D."/>
            <person name="Pearson M."/>
            <person name="Roberts A."/>
            <person name="Saif S."/>
            <person name="Shenoy N."/>
            <person name="Sisk P."/>
            <person name="Stolte C."/>
            <person name="Sykes S."/>
            <person name="Walk T."/>
            <person name="White J."/>
            <person name="Yandava C."/>
            <person name="Burger G."/>
            <person name="Gray M.W."/>
            <person name="Holland P.W.H."/>
            <person name="King N."/>
            <person name="Lang F.B.F."/>
            <person name="Roger A.J."/>
            <person name="Ruiz-Trillo I."/>
            <person name="Lander E."/>
            <person name="Nusbaum C."/>
        </authorList>
    </citation>
    <scope>NUCLEOTIDE SEQUENCE [LARGE SCALE GENOMIC DNA]</scope>
    <source>
        <strain evidence="3">ATCC 38327</strain>
    </source>
</reference>
<dbReference type="VEuPathDB" id="FungiDB:AMAG_08100"/>
<protein>
    <submittedName>
        <fullName evidence="2">Uncharacterized protein</fullName>
    </submittedName>
</protein>
<feature type="compositionally biased region" description="Polar residues" evidence="1">
    <location>
        <begin position="27"/>
        <end position="58"/>
    </location>
</feature>
<accession>A0A0L0SK96</accession>
<evidence type="ECO:0000313" key="3">
    <source>
        <dbReference type="Proteomes" id="UP000054350"/>
    </source>
</evidence>
<dbReference type="Proteomes" id="UP000054350">
    <property type="component" value="Unassembled WGS sequence"/>
</dbReference>
<gene>
    <name evidence="2" type="ORF">AMAG_08100</name>
</gene>
<feature type="compositionally biased region" description="Low complexity" evidence="1">
    <location>
        <begin position="156"/>
        <end position="176"/>
    </location>
</feature>
<feature type="compositionally biased region" description="Low complexity" evidence="1">
    <location>
        <begin position="69"/>
        <end position="80"/>
    </location>
</feature>
<dbReference type="AlphaFoldDB" id="A0A0L0SK96"/>
<feature type="compositionally biased region" description="Low complexity" evidence="1">
    <location>
        <begin position="126"/>
        <end position="137"/>
    </location>
</feature>